<sequence>MNPNKIRNVLNILFMILALAAIIVYFAAKDDFQLFIYVCGAAIFVKLMEFFIRFTNR</sequence>
<dbReference type="RefSeq" id="WP_257930804.1">
    <property type="nucleotide sequence ID" value="NZ_JAMZED010000005.1"/>
</dbReference>
<accession>A0A9X2NP99</accession>
<comment type="caution">
    <text evidence="2">The sequence shown here is derived from an EMBL/GenBank/DDBJ whole genome shotgun (WGS) entry which is preliminary data.</text>
</comment>
<dbReference type="Proteomes" id="UP001143192">
    <property type="component" value="Unassembled WGS sequence"/>
</dbReference>
<keyword evidence="1" id="KW-0812">Transmembrane</keyword>
<protein>
    <submittedName>
        <fullName evidence="2">Uncharacterized protein</fullName>
    </submittedName>
</protein>
<feature type="transmembrane region" description="Helical" evidence="1">
    <location>
        <begin position="9"/>
        <end position="28"/>
    </location>
</feature>
<proteinExistence type="predicted"/>
<organism evidence="2 3">
    <name type="scientific">Bacteroides muris</name>
    <name type="common">ex Fokt et al. 2023</name>
    <dbReference type="NCBI Taxonomy" id="2937417"/>
    <lineage>
        <taxon>Bacteria</taxon>
        <taxon>Pseudomonadati</taxon>
        <taxon>Bacteroidota</taxon>
        <taxon>Bacteroidia</taxon>
        <taxon>Bacteroidales</taxon>
        <taxon>Bacteroidaceae</taxon>
        <taxon>Bacteroides</taxon>
    </lineage>
</organism>
<evidence type="ECO:0000256" key="1">
    <source>
        <dbReference type="SAM" id="Phobius"/>
    </source>
</evidence>
<evidence type="ECO:0000313" key="3">
    <source>
        <dbReference type="Proteomes" id="UP001143192"/>
    </source>
</evidence>
<reference evidence="2" key="1">
    <citation type="journal article" date="2022" name="Arch. Microbiol.">
        <title>Bacteroides muris sp. nov. isolated from the cecum of wild-derived house mice.</title>
        <authorList>
            <person name="Fokt H."/>
            <person name="Unni R."/>
            <person name="Repnik U."/>
            <person name="Schmitz R.A."/>
            <person name="Bramkamp M."/>
            <person name="Baines J.F."/>
            <person name="Unterweger D."/>
        </authorList>
    </citation>
    <scope>NUCLEOTIDE SEQUENCE</scope>
    <source>
        <strain evidence="2">KH365_2</strain>
    </source>
</reference>
<evidence type="ECO:0000313" key="2">
    <source>
        <dbReference type="EMBL" id="MCR6503811.1"/>
    </source>
</evidence>
<keyword evidence="3" id="KW-1185">Reference proteome</keyword>
<keyword evidence="1" id="KW-1133">Transmembrane helix</keyword>
<reference evidence="2" key="2">
    <citation type="submission" date="2022-04" db="EMBL/GenBank/DDBJ databases">
        <authorList>
            <person name="Fokt H."/>
            <person name="Baines J."/>
        </authorList>
    </citation>
    <scope>NUCLEOTIDE SEQUENCE</scope>
    <source>
        <strain evidence="2">KH365_2</strain>
    </source>
</reference>
<dbReference type="AlphaFoldDB" id="A0A9X2NP99"/>
<feature type="transmembrane region" description="Helical" evidence="1">
    <location>
        <begin position="34"/>
        <end position="52"/>
    </location>
</feature>
<dbReference type="EMBL" id="JAMZED010000005">
    <property type="protein sequence ID" value="MCR6503811.1"/>
    <property type="molecule type" value="Genomic_DNA"/>
</dbReference>
<name>A0A9X2NP99_9BACE</name>
<keyword evidence="1" id="KW-0472">Membrane</keyword>
<gene>
    <name evidence="2" type="ORF">M1B79_03745</name>
</gene>